<dbReference type="EMBL" id="CAJNOJ010000117">
    <property type="protein sequence ID" value="CAF1146437.1"/>
    <property type="molecule type" value="Genomic_DNA"/>
</dbReference>
<proteinExistence type="predicted"/>
<protein>
    <submittedName>
        <fullName evidence="1">Uncharacterized protein</fullName>
    </submittedName>
</protein>
<reference evidence="1" key="1">
    <citation type="submission" date="2021-02" db="EMBL/GenBank/DDBJ databases">
        <authorList>
            <person name="Nowell W R."/>
        </authorList>
    </citation>
    <scope>NUCLEOTIDE SEQUENCE</scope>
</reference>
<organism evidence="1 2">
    <name type="scientific">Adineta ricciae</name>
    <name type="common">Rotifer</name>
    <dbReference type="NCBI Taxonomy" id="249248"/>
    <lineage>
        <taxon>Eukaryota</taxon>
        <taxon>Metazoa</taxon>
        <taxon>Spiralia</taxon>
        <taxon>Gnathifera</taxon>
        <taxon>Rotifera</taxon>
        <taxon>Eurotatoria</taxon>
        <taxon>Bdelloidea</taxon>
        <taxon>Adinetida</taxon>
        <taxon>Adinetidae</taxon>
        <taxon>Adineta</taxon>
    </lineage>
</organism>
<name>A0A814SIG0_ADIRI</name>
<gene>
    <name evidence="1" type="ORF">EDS130_LOCUS22367</name>
</gene>
<evidence type="ECO:0000313" key="2">
    <source>
        <dbReference type="Proteomes" id="UP000663852"/>
    </source>
</evidence>
<dbReference type="Proteomes" id="UP000663852">
    <property type="component" value="Unassembled WGS sequence"/>
</dbReference>
<accession>A0A814SIG0</accession>
<sequence length="95" mass="11038">MSKRIIKKKESSMSTQPKYAFHVLLRKTGQDLCTGQTLSKRRVINETKQIDFRSVLKPRHAFTDGSDNDSIIKSNSAFHQQQPTCNDNRMRIHDF</sequence>
<comment type="caution">
    <text evidence="1">The sequence shown here is derived from an EMBL/GenBank/DDBJ whole genome shotgun (WGS) entry which is preliminary data.</text>
</comment>
<evidence type="ECO:0000313" key="1">
    <source>
        <dbReference type="EMBL" id="CAF1146437.1"/>
    </source>
</evidence>
<dbReference type="AlphaFoldDB" id="A0A814SIG0"/>